<dbReference type="InterPro" id="IPR006426">
    <property type="entry name" value="Asn_synth_AEB"/>
</dbReference>
<evidence type="ECO:0000313" key="8">
    <source>
        <dbReference type="Proteomes" id="UP000011514"/>
    </source>
</evidence>
<dbReference type="InterPro" id="IPR029055">
    <property type="entry name" value="Ntn_hydrolases_N"/>
</dbReference>
<comment type="catalytic activity">
    <reaction evidence="4">
        <text>L-aspartate + L-glutamine + ATP + H2O = L-asparagine + L-glutamate + AMP + diphosphate + H(+)</text>
        <dbReference type="Rhea" id="RHEA:12228"/>
        <dbReference type="ChEBI" id="CHEBI:15377"/>
        <dbReference type="ChEBI" id="CHEBI:15378"/>
        <dbReference type="ChEBI" id="CHEBI:29985"/>
        <dbReference type="ChEBI" id="CHEBI:29991"/>
        <dbReference type="ChEBI" id="CHEBI:30616"/>
        <dbReference type="ChEBI" id="CHEBI:33019"/>
        <dbReference type="ChEBI" id="CHEBI:58048"/>
        <dbReference type="ChEBI" id="CHEBI:58359"/>
        <dbReference type="ChEBI" id="CHEBI:456215"/>
        <dbReference type="EC" id="6.3.5.4"/>
    </reaction>
</comment>
<feature type="domain" description="Asparagine synthetase" evidence="5">
    <location>
        <begin position="224"/>
        <end position="480"/>
    </location>
</feature>
<evidence type="ECO:0000259" key="6">
    <source>
        <dbReference type="Pfam" id="PF13537"/>
    </source>
</evidence>
<dbReference type="Pfam" id="PF00733">
    <property type="entry name" value="Asn_synthase"/>
    <property type="match status" value="1"/>
</dbReference>
<evidence type="ECO:0000313" key="7">
    <source>
        <dbReference type="EMBL" id="ELZ38084.1"/>
    </source>
</evidence>
<dbReference type="GO" id="GO:0005524">
    <property type="term" value="F:ATP binding"/>
    <property type="evidence" value="ECO:0007669"/>
    <property type="project" value="UniProtKB-KW"/>
</dbReference>
<dbReference type="PANTHER" id="PTHR43284:SF1">
    <property type="entry name" value="ASPARAGINE SYNTHETASE"/>
    <property type="match status" value="1"/>
</dbReference>
<dbReference type="AlphaFoldDB" id="M0DVF8"/>
<dbReference type="SUPFAM" id="SSF56235">
    <property type="entry name" value="N-terminal nucleophile aminohydrolases (Ntn hydrolases)"/>
    <property type="match status" value="1"/>
</dbReference>
<gene>
    <name evidence="7" type="ORF">C471_10886</name>
</gene>
<dbReference type="InterPro" id="IPR017932">
    <property type="entry name" value="GATase_2_dom"/>
</dbReference>
<protein>
    <recommendedName>
        <fullName evidence="4">Putative asparagine synthetase [glutamine-hydrolyzing]</fullName>
        <ecNumber evidence="4">6.3.5.4</ecNumber>
    </recommendedName>
</protein>
<dbReference type="PIRSF" id="PIRSF001589">
    <property type="entry name" value="Asn_synthetase_glu-h"/>
    <property type="match status" value="1"/>
</dbReference>
<dbReference type="SUPFAM" id="SSF52402">
    <property type="entry name" value="Adenine nucleotide alpha hydrolases-like"/>
    <property type="match status" value="1"/>
</dbReference>
<proteinExistence type="inferred from homology"/>
<name>M0DVF8_9EURY</name>
<evidence type="ECO:0000256" key="4">
    <source>
        <dbReference type="PIRNR" id="PIRNR001589"/>
    </source>
</evidence>
<dbReference type="OrthoDB" id="8692at2157"/>
<dbReference type="GO" id="GO:0006529">
    <property type="term" value="P:asparagine biosynthetic process"/>
    <property type="evidence" value="ECO:0007669"/>
    <property type="project" value="InterPro"/>
</dbReference>
<keyword evidence="2 4" id="KW-0547">Nucleotide-binding</keyword>
<dbReference type="RefSeq" id="WP_004048906.1">
    <property type="nucleotide sequence ID" value="NZ_AOJE01000058.1"/>
</dbReference>
<dbReference type="EC" id="6.3.5.4" evidence="4"/>
<dbReference type="Gene3D" id="3.40.50.620">
    <property type="entry name" value="HUPs"/>
    <property type="match status" value="1"/>
</dbReference>
<evidence type="ECO:0000256" key="1">
    <source>
        <dbReference type="ARBA" id="ARBA00005752"/>
    </source>
</evidence>
<reference evidence="7 8" key="1">
    <citation type="journal article" date="2014" name="PLoS Genet.">
        <title>Phylogenetically driven sequencing of extremely halophilic archaea reveals strategies for static and dynamic osmo-response.</title>
        <authorList>
            <person name="Becker E.A."/>
            <person name="Seitzer P.M."/>
            <person name="Tritt A."/>
            <person name="Larsen D."/>
            <person name="Krusor M."/>
            <person name="Yao A.I."/>
            <person name="Wu D."/>
            <person name="Madern D."/>
            <person name="Eisen J.A."/>
            <person name="Darling A.E."/>
            <person name="Facciotti M.T."/>
        </authorList>
    </citation>
    <scope>NUCLEOTIDE SEQUENCE [LARGE SCALE GENOMIC DNA]</scope>
    <source>
        <strain evidence="7 8">DSM 1137</strain>
    </source>
</reference>
<comment type="caution">
    <text evidence="7">The sequence shown here is derived from an EMBL/GenBank/DDBJ whole genome shotgun (WGS) entry which is preliminary data.</text>
</comment>
<dbReference type="EMBL" id="AOJE01000058">
    <property type="protein sequence ID" value="ELZ38084.1"/>
    <property type="molecule type" value="Genomic_DNA"/>
</dbReference>
<accession>M0DVF8</accession>
<dbReference type="InterPro" id="IPR001962">
    <property type="entry name" value="Asn_synthase"/>
</dbReference>
<keyword evidence="3 4" id="KW-0067">ATP-binding</keyword>
<dbReference type="InterPro" id="IPR014729">
    <property type="entry name" value="Rossmann-like_a/b/a_fold"/>
</dbReference>
<dbReference type="Pfam" id="PF13537">
    <property type="entry name" value="GATase_7"/>
    <property type="match status" value="1"/>
</dbReference>
<dbReference type="Proteomes" id="UP000011514">
    <property type="component" value="Unassembled WGS sequence"/>
</dbReference>
<comment type="similarity">
    <text evidence="1">Belongs to the asparagine synthetase family.</text>
</comment>
<evidence type="ECO:0000259" key="5">
    <source>
        <dbReference type="Pfam" id="PF00733"/>
    </source>
</evidence>
<sequence length="606" mass="66288">MVGFTGVVGGDPAGDLRTVPETVAGGETTGTYRDADIAVRTAFHDGSTVDQPVEGPDGALVWVWGEVYSVDDDDGRRSVDPRRTAAVCAAEHAAHGLDFVDRLDGEFVGCVYDPSAGTAALFVDRLGARPLYLAAGDDRLAFSTNVQTVPEPPGVSFGFDDAYLSEYLYARRVFGTKTPVTGVTQLPPATVLTRDLDSGETTRERYWTPRYRPVDKPASYFAREFRERFAKAVADRTDDGRDYGLLMSGGSDSRAVLAAADADLAAYHLADGENREARTARRAAEAGGARFERLDRGPGYHATLLERAAPIQEFVGPFHTGHTLGFAEEIASGVDTLLTGLYSDDLFGAWSVPQRTVQLPAGVELYPPFVDRVPDVDGFLDRRVASGETRQPSYLTGPAYREILAENTAAGSDGVAFHGVGYESIQQLSLHTSLFPITNGIGFDLFSALQVAPTRNPFLDRRLIDLHLSMPLAHRLRHDVVQRAVASFDDSLGRIPHASSRLPMSYPKAAHAVGKRVSNQLDELGPASYRTEGPWQDKNEVVRNSDFVGDAIAANEETIRALSPLDRDVTERMYRRHRDREANVGEELYRLVTVLEMPLTRRLVDR</sequence>
<dbReference type="PANTHER" id="PTHR43284">
    <property type="entry name" value="ASPARAGINE SYNTHETASE (GLUTAMINE-HYDROLYZING)"/>
    <property type="match status" value="1"/>
</dbReference>
<evidence type="ECO:0000256" key="2">
    <source>
        <dbReference type="ARBA" id="ARBA00022741"/>
    </source>
</evidence>
<keyword evidence="8" id="KW-1185">Reference proteome</keyword>
<organism evidence="7 8">
    <name type="scientific">Halorubrum saccharovorum DSM 1137</name>
    <dbReference type="NCBI Taxonomy" id="1227484"/>
    <lineage>
        <taxon>Archaea</taxon>
        <taxon>Methanobacteriati</taxon>
        <taxon>Methanobacteriota</taxon>
        <taxon>Stenosarchaea group</taxon>
        <taxon>Halobacteria</taxon>
        <taxon>Halobacteriales</taxon>
        <taxon>Haloferacaceae</taxon>
        <taxon>Halorubrum</taxon>
    </lineage>
</organism>
<dbReference type="GO" id="GO:0004066">
    <property type="term" value="F:asparagine synthase (glutamine-hydrolyzing) activity"/>
    <property type="evidence" value="ECO:0007669"/>
    <property type="project" value="UniProtKB-EC"/>
</dbReference>
<dbReference type="PATRIC" id="fig|1227484.4.peg.2139"/>
<evidence type="ECO:0000256" key="3">
    <source>
        <dbReference type="ARBA" id="ARBA00022840"/>
    </source>
</evidence>
<feature type="domain" description="Glutamine amidotransferase type-2" evidence="6">
    <location>
        <begin position="87"/>
        <end position="148"/>
    </location>
</feature>
<dbReference type="InterPro" id="IPR051786">
    <property type="entry name" value="ASN_synthetase/amidase"/>
</dbReference>
<dbReference type="eggNOG" id="arCOG00121">
    <property type="taxonomic scope" value="Archaea"/>
</dbReference>
<dbReference type="STRING" id="1227484.C471_10886"/>
<dbReference type="Gene3D" id="3.60.20.10">
    <property type="entry name" value="Glutamine Phosphoribosylpyrophosphate, subunit 1, domain 1"/>
    <property type="match status" value="1"/>
</dbReference>